<dbReference type="Proteomes" id="UP000502706">
    <property type="component" value="Plasmid unnamed1"/>
</dbReference>
<dbReference type="InterPro" id="IPR050482">
    <property type="entry name" value="Sensor_HK_TwoCompSys"/>
</dbReference>
<feature type="transmembrane region" description="Helical" evidence="4">
    <location>
        <begin position="12"/>
        <end position="29"/>
    </location>
</feature>
<dbReference type="CDD" id="cd16917">
    <property type="entry name" value="HATPase_UhpB-NarQ-NarX-like"/>
    <property type="match status" value="1"/>
</dbReference>
<dbReference type="KEGG" id="rmar:GBA65_21490"/>
<feature type="domain" description="Histidine kinase" evidence="5">
    <location>
        <begin position="144"/>
        <end position="287"/>
    </location>
</feature>
<dbReference type="AlphaFoldDB" id="A0A6G8Q3G4"/>
<reference evidence="6 7" key="1">
    <citation type="submission" date="2019-10" db="EMBL/GenBank/DDBJ databases">
        <title>Rubrobacter sp nov SCSIO 52915 isolated from a deep-sea sediment in the South China Sea.</title>
        <authorList>
            <person name="Chen R.W."/>
        </authorList>
    </citation>
    <scope>NUCLEOTIDE SEQUENCE [LARGE SCALE GENOMIC DNA]</scope>
    <source>
        <strain evidence="6 7">SCSIO 52915</strain>
        <plasmid evidence="6 7">unnamed1</plasmid>
    </source>
</reference>
<proteinExistence type="predicted"/>
<sequence length="289" mass="31062">MEGIPDLGRVRWLAILLPTLAIGIFEFMRHQWLAPVLPPWLGHGWPGNLLGALVVGGVTYGFTRIFSGMVAGAALTAARAREEAAVLVERQRLGREMHDSVAQALFYLTVRLDEVSGLVAAGDRGGATQELAAVREDVRATHGHVRSVISDLKRQADGEDFGEAMRRAARETAERLKIRVTCRVSEDARVPAAVKGQLVAIVKEALTNAQRHGGAEHAVVTVKRRGKGTELEVTDRGRGFDPGAVRGEDHYGLAIMEERALMAGGALRVSSAPGAGTSVTVWMPAPEDR</sequence>
<dbReference type="GO" id="GO:0016020">
    <property type="term" value="C:membrane"/>
    <property type="evidence" value="ECO:0007669"/>
    <property type="project" value="InterPro"/>
</dbReference>
<keyword evidence="4" id="KW-0472">Membrane</keyword>
<evidence type="ECO:0000313" key="6">
    <source>
        <dbReference type="EMBL" id="QIN81021.1"/>
    </source>
</evidence>
<dbReference type="Gene3D" id="3.30.565.10">
    <property type="entry name" value="Histidine kinase-like ATPase, C-terminal domain"/>
    <property type="match status" value="1"/>
</dbReference>
<dbReference type="PANTHER" id="PTHR24421:SF61">
    <property type="entry name" value="OXYGEN SENSOR HISTIDINE KINASE NREB"/>
    <property type="match status" value="1"/>
</dbReference>
<evidence type="ECO:0000256" key="4">
    <source>
        <dbReference type="SAM" id="Phobius"/>
    </source>
</evidence>
<evidence type="ECO:0000313" key="7">
    <source>
        <dbReference type="Proteomes" id="UP000502706"/>
    </source>
</evidence>
<keyword evidence="7" id="KW-1185">Reference proteome</keyword>
<dbReference type="PANTHER" id="PTHR24421">
    <property type="entry name" value="NITRATE/NITRITE SENSOR PROTEIN NARX-RELATED"/>
    <property type="match status" value="1"/>
</dbReference>
<name>A0A6G8Q3G4_9ACTN</name>
<dbReference type="PROSITE" id="PS50109">
    <property type="entry name" value="HIS_KIN"/>
    <property type="match status" value="1"/>
</dbReference>
<dbReference type="Pfam" id="PF02518">
    <property type="entry name" value="HATPase_c"/>
    <property type="match status" value="1"/>
</dbReference>
<keyword evidence="2" id="KW-0418">Kinase</keyword>
<feature type="transmembrane region" description="Helical" evidence="4">
    <location>
        <begin position="49"/>
        <end position="75"/>
    </location>
</feature>
<dbReference type="InterPro" id="IPR005467">
    <property type="entry name" value="His_kinase_dom"/>
</dbReference>
<keyword evidence="3" id="KW-0902">Two-component regulatory system</keyword>
<evidence type="ECO:0000259" key="5">
    <source>
        <dbReference type="PROSITE" id="PS50109"/>
    </source>
</evidence>
<dbReference type="SUPFAM" id="SSF55874">
    <property type="entry name" value="ATPase domain of HSP90 chaperone/DNA topoisomerase II/histidine kinase"/>
    <property type="match status" value="1"/>
</dbReference>
<accession>A0A6G8Q3G4</accession>
<keyword evidence="1" id="KW-0808">Transferase</keyword>
<organism evidence="6 7">
    <name type="scientific">Rubrobacter marinus</name>
    <dbReference type="NCBI Taxonomy" id="2653852"/>
    <lineage>
        <taxon>Bacteria</taxon>
        <taxon>Bacillati</taxon>
        <taxon>Actinomycetota</taxon>
        <taxon>Rubrobacteria</taxon>
        <taxon>Rubrobacterales</taxon>
        <taxon>Rubrobacteraceae</taxon>
        <taxon>Rubrobacter</taxon>
    </lineage>
</organism>
<evidence type="ECO:0000256" key="2">
    <source>
        <dbReference type="ARBA" id="ARBA00022777"/>
    </source>
</evidence>
<dbReference type="EMBL" id="CP045122">
    <property type="protein sequence ID" value="QIN81021.1"/>
    <property type="molecule type" value="Genomic_DNA"/>
</dbReference>
<dbReference type="GO" id="GO:0046983">
    <property type="term" value="F:protein dimerization activity"/>
    <property type="evidence" value="ECO:0007669"/>
    <property type="project" value="InterPro"/>
</dbReference>
<evidence type="ECO:0000256" key="1">
    <source>
        <dbReference type="ARBA" id="ARBA00022679"/>
    </source>
</evidence>
<geneLocation type="plasmid" evidence="6 7">
    <name>unnamed1</name>
</geneLocation>
<keyword evidence="6" id="KW-0614">Plasmid</keyword>
<dbReference type="InterPro" id="IPR011712">
    <property type="entry name" value="Sig_transdc_His_kin_sub3_dim/P"/>
</dbReference>
<dbReference type="RefSeq" id="WP_166398734.1">
    <property type="nucleotide sequence ID" value="NZ_CP045122.1"/>
</dbReference>
<dbReference type="Pfam" id="PF07730">
    <property type="entry name" value="HisKA_3"/>
    <property type="match status" value="1"/>
</dbReference>
<gene>
    <name evidence="6" type="ORF">GBA65_21490</name>
</gene>
<keyword evidence="4" id="KW-1133">Transmembrane helix</keyword>
<dbReference type="InterPro" id="IPR003594">
    <property type="entry name" value="HATPase_dom"/>
</dbReference>
<dbReference type="SMART" id="SM00387">
    <property type="entry name" value="HATPase_c"/>
    <property type="match status" value="1"/>
</dbReference>
<dbReference type="InterPro" id="IPR036890">
    <property type="entry name" value="HATPase_C_sf"/>
</dbReference>
<keyword evidence="4" id="KW-0812">Transmembrane</keyword>
<protein>
    <recommendedName>
        <fullName evidence="5">Histidine kinase domain-containing protein</fullName>
    </recommendedName>
</protein>
<evidence type="ECO:0000256" key="3">
    <source>
        <dbReference type="ARBA" id="ARBA00023012"/>
    </source>
</evidence>
<dbReference type="GO" id="GO:0000155">
    <property type="term" value="F:phosphorelay sensor kinase activity"/>
    <property type="evidence" value="ECO:0007669"/>
    <property type="project" value="InterPro"/>
</dbReference>
<dbReference type="Gene3D" id="1.20.5.1930">
    <property type="match status" value="1"/>
</dbReference>